<dbReference type="OrthoDB" id="3239894at2759"/>
<accession>A0A9Q3D2V9</accession>
<dbReference type="Proteomes" id="UP000765509">
    <property type="component" value="Unassembled WGS sequence"/>
</dbReference>
<comment type="caution">
    <text evidence="1">The sequence shown here is derived from an EMBL/GenBank/DDBJ whole genome shotgun (WGS) entry which is preliminary data.</text>
</comment>
<proteinExistence type="predicted"/>
<dbReference type="EMBL" id="AVOT02013314">
    <property type="protein sequence ID" value="MBW0495844.1"/>
    <property type="molecule type" value="Genomic_DNA"/>
</dbReference>
<evidence type="ECO:0000313" key="1">
    <source>
        <dbReference type="EMBL" id="MBW0495844.1"/>
    </source>
</evidence>
<evidence type="ECO:0000313" key="2">
    <source>
        <dbReference type="Proteomes" id="UP000765509"/>
    </source>
</evidence>
<keyword evidence="2" id="KW-1185">Reference proteome</keyword>
<protein>
    <submittedName>
        <fullName evidence="1">Uncharacterized protein</fullName>
    </submittedName>
</protein>
<gene>
    <name evidence="1" type="ORF">O181_035559</name>
</gene>
<dbReference type="PANTHER" id="PTHR46579">
    <property type="entry name" value="F5/8 TYPE C DOMAIN-CONTAINING PROTEIN-RELATED"/>
    <property type="match status" value="1"/>
</dbReference>
<dbReference type="PANTHER" id="PTHR46579:SF1">
    <property type="entry name" value="F5_8 TYPE C DOMAIN-CONTAINING PROTEIN"/>
    <property type="match status" value="1"/>
</dbReference>
<organism evidence="1 2">
    <name type="scientific">Austropuccinia psidii MF-1</name>
    <dbReference type="NCBI Taxonomy" id="1389203"/>
    <lineage>
        <taxon>Eukaryota</taxon>
        <taxon>Fungi</taxon>
        <taxon>Dikarya</taxon>
        <taxon>Basidiomycota</taxon>
        <taxon>Pucciniomycotina</taxon>
        <taxon>Pucciniomycetes</taxon>
        <taxon>Pucciniales</taxon>
        <taxon>Sphaerophragmiaceae</taxon>
        <taxon>Austropuccinia</taxon>
    </lineage>
</organism>
<reference evidence="1" key="1">
    <citation type="submission" date="2021-03" db="EMBL/GenBank/DDBJ databases">
        <title>Draft genome sequence of rust myrtle Austropuccinia psidii MF-1, a brazilian biotype.</title>
        <authorList>
            <person name="Quecine M.C."/>
            <person name="Pachon D.M.R."/>
            <person name="Bonatelli M.L."/>
            <person name="Correr F.H."/>
            <person name="Franceschini L.M."/>
            <person name="Leite T.F."/>
            <person name="Margarido G.R.A."/>
            <person name="Almeida C.A."/>
            <person name="Ferrarezi J.A."/>
            <person name="Labate C.A."/>
        </authorList>
    </citation>
    <scope>NUCLEOTIDE SEQUENCE</scope>
    <source>
        <strain evidence="1">MF-1</strain>
    </source>
</reference>
<name>A0A9Q3D2V9_9BASI</name>
<sequence>MEICDFPHCIKFNFTDQNGKQSEGVLVSGGTCSCQSDPLSFNSISKATISEPHHSKEHQQPPDWHQETQNKDHCLLFCFMAWLYVVGGMSREKRQISRNYIVSIINLSKRLTNRNPIQQHIPKDVRTIIKKLDLTPKLHQLCEESIEQWRMSLITSTDAIYDYQQSPAWKALYPNSQQKNDATVLELAFSLFTDWFNPISNKAAGKQVSLGVLALNCLNLPPTSRWKPQNTFISGLVPEPMQPNMVTINNIINVFINELIQLEPGIVIKTPQYPQGRRVFVRVGCLLGDLVANHKVALFASHSATRFCSWCDSPKADIQQLQVGRLRQKRLVKDYSRAFKDLKNEAERTRMVKKSGIRWSELNRLDYWDPVRMIPIGIMHNWFEGILQHHFRNRWKWDFEKVELYENEDQEEDSGEDCEMQDGDTSAQAGLSWQKAKKMMSALSNVKVPFGVTRIPQWLGQAKEGKIKASEWQSLFSIYLPLTAINILLGDIDKLLEKPNETGKTCILINNLSALVACTHILEARSITNDLSLQFGEEYQNYCETSKTLFPGYTINPNHHYALHIEMQLKWWGPLNGVSEFAGERLNGILQQIPTSGKVGKFGSTIMKSFCQWQRLMRKDDWEISEPKKETQEVDFEMDQNTYIQLLLHLQKTTPNLCDYSQIPHPEGAKIFLNYAKELSSIRKNGYLIGSLEPNNLIHYISPHQLRFGRVVHILEVMTEASKDELLMVQKLDKAQTQWDGERWLQQVLEKVMVTHLRDTIQVEIVPKCHILGMCAYRDLPKGSMGCQERRILVQVIKKGGHGNR</sequence>
<dbReference type="AlphaFoldDB" id="A0A9Q3D2V9"/>